<accession>A0A8G2C8G4</accession>
<gene>
    <name evidence="3" type="ORF">AB2Z07_04605</name>
    <name evidence="4" type="ORF">SAMN05660830_01075</name>
</gene>
<dbReference type="EMBL" id="JBFSOO010000003">
    <property type="protein sequence ID" value="MEZ6852818.1"/>
    <property type="molecule type" value="Genomic_DNA"/>
</dbReference>
<sequence length="136" mass="14967">MRSSRALFRHEQGASALEMALILPLLLVLLFGIIDMGRYYWAEHSVAHAANEAARMAILEGVTSDEINEVIAFHLRDWDNTPPALQIVENPGGSGSPASVTVTVSIPFSFLVIPTFVTGIFEPITIRHSVTMHLER</sequence>
<proteinExistence type="predicted"/>
<dbReference type="Proteomes" id="UP000184001">
    <property type="component" value="Unassembled WGS sequence"/>
</dbReference>
<keyword evidence="1" id="KW-0812">Transmembrane</keyword>
<dbReference type="AlphaFoldDB" id="A0A8G2C8G4"/>
<reference evidence="4 5" key="1">
    <citation type="submission" date="2016-11" db="EMBL/GenBank/DDBJ databases">
        <authorList>
            <person name="Varghese N."/>
            <person name="Submissions S."/>
        </authorList>
    </citation>
    <scope>NUCLEOTIDE SEQUENCE [LARGE SCALE GENOMIC DNA]</scope>
    <source>
        <strain evidence="4 5">DSM 17919</strain>
    </source>
</reference>
<keyword evidence="6" id="KW-1185">Reference proteome</keyword>
<dbReference type="EMBL" id="FQZR01000002">
    <property type="protein sequence ID" value="SHI81152.1"/>
    <property type="molecule type" value="Genomic_DNA"/>
</dbReference>
<dbReference type="Proteomes" id="UP001568358">
    <property type="component" value="Unassembled WGS sequence"/>
</dbReference>
<keyword evidence="1" id="KW-0472">Membrane</keyword>
<evidence type="ECO:0000313" key="5">
    <source>
        <dbReference type="Proteomes" id="UP000184001"/>
    </source>
</evidence>
<organism evidence="4 5">
    <name type="scientific">Halodesulfovibrio aestuarii</name>
    <dbReference type="NCBI Taxonomy" id="126333"/>
    <lineage>
        <taxon>Bacteria</taxon>
        <taxon>Pseudomonadati</taxon>
        <taxon>Thermodesulfobacteriota</taxon>
        <taxon>Desulfovibrionia</taxon>
        <taxon>Desulfovibrionales</taxon>
        <taxon>Desulfovibrionaceae</taxon>
        <taxon>Halodesulfovibrio</taxon>
    </lineage>
</organism>
<evidence type="ECO:0000256" key="1">
    <source>
        <dbReference type="SAM" id="Phobius"/>
    </source>
</evidence>
<dbReference type="RefSeq" id="WP_020002190.1">
    <property type="nucleotide sequence ID" value="NZ_CP192217.1"/>
</dbReference>
<dbReference type="Pfam" id="PF07811">
    <property type="entry name" value="TadE"/>
    <property type="match status" value="1"/>
</dbReference>
<keyword evidence="1" id="KW-1133">Transmembrane helix</keyword>
<evidence type="ECO:0000313" key="6">
    <source>
        <dbReference type="Proteomes" id="UP001568358"/>
    </source>
</evidence>
<evidence type="ECO:0000259" key="2">
    <source>
        <dbReference type="Pfam" id="PF07811"/>
    </source>
</evidence>
<feature type="transmembrane region" description="Helical" evidence="1">
    <location>
        <begin position="106"/>
        <end position="126"/>
    </location>
</feature>
<feature type="transmembrane region" description="Helical" evidence="1">
    <location>
        <begin position="21"/>
        <end position="41"/>
    </location>
</feature>
<dbReference type="InterPro" id="IPR012495">
    <property type="entry name" value="TadE-like_dom"/>
</dbReference>
<comment type="caution">
    <text evidence="4">The sequence shown here is derived from an EMBL/GenBank/DDBJ whole genome shotgun (WGS) entry which is preliminary data.</text>
</comment>
<evidence type="ECO:0000313" key="3">
    <source>
        <dbReference type="EMBL" id="MEZ6852818.1"/>
    </source>
</evidence>
<protein>
    <submittedName>
        <fullName evidence="4">TadE-like protein</fullName>
    </submittedName>
    <submittedName>
        <fullName evidence="3">TadE/TadG family type IV pilus assembly protein</fullName>
    </submittedName>
</protein>
<reference evidence="3 6" key="2">
    <citation type="submission" date="2024-07" db="EMBL/GenBank/DDBJ databases">
        <title>Active virus-host system and metabolic interactions in a Lokiarchaeon culture.</title>
        <authorList>
            <person name="Ponce Toledo R.I."/>
            <person name="Rodrigues Oliveira T."/>
            <person name="Schleper C."/>
        </authorList>
    </citation>
    <scope>NUCLEOTIDE SEQUENCE [LARGE SCALE GENOMIC DNA]</scope>
    <source>
        <strain evidence="3 6">B35</strain>
    </source>
</reference>
<evidence type="ECO:0000313" key="4">
    <source>
        <dbReference type="EMBL" id="SHI81152.1"/>
    </source>
</evidence>
<feature type="domain" description="TadE-like" evidence="2">
    <location>
        <begin position="13"/>
        <end position="55"/>
    </location>
</feature>
<name>A0A8G2C8G4_9BACT</name>